<reference evidence="1" key="1">
    <citation type="submission" date="2022-05" db="EMBL/GenBank/DDBJ databases">
        <authorList>
            <person name="Cao W."/>
            <person name="Jia N."/>
            <person name="Lam T.T.-Y."/>
            <person name="Ni X."/>
            <person name="Liu J."/>
        </authorList>
    </citation>
    <scope>NUCLEOTIDE SEQUENCE</scope>
    <source>
        <strain evidence="1">TIGMIC 1</strain>
    </source>
</reference>
<accession>A0A9E7V2B2</accession>
<evidence type="ECO:0000313" key="1">
    <source>
        <dbReference type="EMBL" id="UYL95592.1"/>
    </source>
</evidence>
<protein>
    <submittedName>
        <fullName evidence="1">Polymerase-associated protein</fullName>
    </submittedName>
</protein>
<proteinExistence type="predicted"/>
<name>A0A9E7V2B2_9RHAB</name>
<organism evidence="1">
    <name type="scientific">Huanggang Rhabd tick virus 2</name>
    <dbReference type="NCBI Taxonomy" id="2972329"/>
    <lineage>
        <taxon>Viruses</taxon>
        <taxon>Riboviria</taxon>
        <taxon>Orthornavirae</taxon>
        <taxon>Negarnaviricota</taxon>
        <taxon>Haploviricotina</taxon>
        <taxon>Monjiviricetes</taxon>
        <taxon>Mononegavirales</taxon>
        <taxon>Rhabdoviridae</taxon>
        <taxon>Alpharhabdovirinae</taxon>
        <taxon>Ephemerovirus</taxon>
        <taxon>Ephemerovirus huanggang</taxon>
    </lineage>
</organism>
<sequence length="276" mass="31634">MEHFNPKEVCRSYDLAALMSNIKEVEDTGEISEVREETQTTANPLIGKDQPSKRVFPIEIRLEDLEEKGEEELDWEDDLLKIVESCEPDGTDEHIPETKQMAIDESVLKNSKKGFRGLMRPIKDQRATEPICPILLGVNEINKIVGILSFFNLNHDVDYSLEGDEDGMIRITRPVEVRDQPKMVERASTSNEPENKLFTKIMEIINRGIRIKKKYGKGFVKIDAENLPVTHHEIYNIVSRLDKDINEIEGFKLVLKKAKGTRSMIKSMDLDNIIIL</sequence>
<dbReference type="EMBL" id="ON746527">
    <property type="protein sequence ID" value="UYL95592.1"/>
    <property type="molecule type" value="Viral_cRNA"/>
</dbReference>